<accession>A0A6I6IN27</accession>
<protein>
    <submittedName>
        <fullName evidence="1">Amidophosphoribosyltransferase</fullName>
    </submittedName>
</protein>
<reference evidence="2" key="1">
    <citation type="submission" date="2018-12" db="EMBL/GenBank/DDBJ databases">
        <title>Complete genome sequence of Roseovarius sp. MME-070.</title>
        <authorList>
            <person name="Nam Y.-D."/>
            <person name="Kang J."/>
            <person name="Chung W.-H."/>
            <person name="Park Y.S."/>
        </authorList>
    </citation>
    <scope>NUCLEOTIDE SEQUENCE [LARGE SCALE GENOMIC DNA]</scope>
    <source>
        <strain evidence="2">MME-070</strain>
    </source>
</reference>
<proteinExistence type="predicted"/>
<sequence length="91" mass="9366">MELALAETTDTPADTLVAATQEGALPLHGLVLLGTFDKAEGSSALIRTRNGDIRMVQTGDNVGSSTVSAIDDGALYLVSGAHTKRLTLPEG</sequence>
<evidence type="ECO:0000313" key="2">
    <source>
        <dbReference type="Proteomes" id="UP000428330"/>
    </source>
</evidence>
<keyword evidence="2" id="KW-1185">Reference proteome</keyword>
<dbReference type="AlphaFoldDB" id="A0A6I6IN27"/>
<evidence type="ECO:0000313" key="1">
    <source>
        <dbReference type="EMBL" id="QGX98045.1"/>
    </source>
</evidence>
<keyword evidence="1" id="KW-0808">Transferase</keyword>
<dbReference type="EMBL" id="CP034348">
    <property type="protein sequence ID" value="QGX98045.1"/>
    <property type="molecule type" value="Genomic_DNA"/>
</dbReference>
<keyword evidence="1" id="KW-0328">Glycosyltransferase</keyword>
<name>A0A6I6IN27_9RHOB</name>
<organism evidence="1 2">
    <name type="scientific">Roseovarius faecimaris</name>
    <dbReference type="NCBI Taxonomy" id="2494550"/>
    <lineage>
        <taxon>Bacteria</taxon>
        <taxon>Pseudomonadati</taxon>
        <taxon>Pseudomonadota</taxon>
        <taxon>Alphaproteobacteria</taxon>
        <taxon>Rhodobacterales</taxon>
        <taxon>Roseobacteraceae</taxon>
        <taxon>Roseovarius</taxon>
    </lineage>
</organism>
<gene>
    <name evidence="1" type="ORF">EI983_07045</name>
</gene>
<dbReference type="KEGG" id="rom:EI983_07045"/>
<dbReference type="GO" id="GO:0016757">
    <property type="term" value="F:glycosyltransferase activity"/>
    <property type="evidence" value="ECO:0007669"/>
    <property type="project" value="UniProtKB-KW"/>
</dbReference>
<dbReference type="Proteomes" id="UP000428330">
    <property type="component" value="Chromosome"/>
</dbReference>